<dbReference type="Pfam" id="PF00476">
    <property type="entry name" value="DNA_pol_A"/>
    <property type="match status" value="1"/>
</dbReference>
<dbReference type="Gene3D" id="1.10.150.20">
    <property type="entry name" value="5' to 3' exonuclease, C-terminal subdomain"/>
    <property type="match status" value="1"/>
</dbReference>
<dbReference type="GO" id="GO:0006261">
    <property type="term" value="P:DNA-templated DNA replication"/>
    <property type="evidence" value="ECO:0007669"/>
    <property type="project" value="InterPro"/>
</dbReference>
<dbReference type="EC" id="2.7.7.7" evidence="1"/>
<dbReference type="PRINTS" id="PR00868">
    <property type="entry name" value="DNAPOLI"/>
</dbReference>
<dbReference type="EMBL" id="UYYF01000317">
    <property type="protein sequence ID" value="VDM97659.1"/>
    <property type="molecule type" value="Genomic_DNA"/>
</dbReference>
<dbReference type="Gene3D" id="3.30.70.370">
    <property type="match status" value="1"/>
</dbReference>
<proteinExistence type="predicted"/>
<feature type="domain" description="DNA-directed DNA polymerase family A palm" evidence="6">
    <location>
        <begin position="685"/>
        <end position="886"/>
    </location>
</feature>
<evidence type="ECO:0000313" key="7">
    <source>
        <dbReference type="EMBL" id="VDM97659.1"/>
    </source>
</evidence>
<dbReference type="GO" id="GO:0097681">
    <property type="term" value="P:double-strand break repair via alternative nonhomologous end joining"/>
    <property type="evidence" value="ECO:0007669"/>
    <property type="project" value="TreeGrafter"/>
</dbReference>
<protein>
    <recommendedName>
        <fullName evidence="1">DNA-directed DNA polymerase</fullName>
        <ecNumber evidence="1">2.7.7.7</ecNumber>
    </recommendedName>
</protein>
<dbReference type="STRING" id="103827.A0A158RB48"/>
<dbReference type="InterPro" id="IPR019760">
    <property type="entry name" value="DNA-dir_DNA_pol_A_CS"/>
</dbReference>
<dbReference type="Gene3D" id="1.20.1060.10">
    <property type="entry name" value="Taq DNA Polymerase, Chain T, domain 4"/>
    <property type="match status" value="1"/>
</dbReference>
<evidence type="ECO:0000259" key="6">
    <source>
        <dbReference type="SMART" id="SM00482"/>
    </source>
</evidence>
<dbReference type="SUPFAM" id="SSF56672">
    <property type="entry name" value="DNA/RNA polymerases"/>
    <property type="match status" value="1"/>
</dbReference>
<accession>A0A158RB48</accession>
<dbReference type="GO" id="GO:0003887">
    <property type="term" value="F:DNA-directed DNA polymerase activity"/>
    <property type="evidence" value="ECO:0007669"/>
    <property type="project" value="UniProtKB-KW"/>
</dbReference>
<dbReference type="InterPro" id="IPR001098">
    <property type="entry name" value="DNA-dir_DNA_pol_A_palm_dom"/>
</dbReference>
<keyword evidence="3" id="KW-0548">Nucleotidyltransferase</keyword>
<dbReference type="CDD" id="cd08638">
    <property type="entry name" value="DNA_pol_A_theta"/>
    <property type="match status" value="1"/>
</dbReference>
<dbReference type="PANTHER" id="PTHR10133">
    <property type="entry name" value="DNA POLYMERASE I"/>
    <property type="match status" value="1"/>
</dbReference>
<keyword evidence="2" id="KW-0808">Transferase</keyword>
<dbReference type="SMART" id="SM00482">
    <property type="entry name" value="POLAc"/>
    <property type="match status" value="1"/>
</dbReference>
<dbReference type="PANTHER" id="PTHR10133:SF62">
    <property type="entry name" value="DNA POLYMERASE THETA"/>
    <property type="match status" value="1"/>
</dbReference>
<reference evidence="9" key="1">
    <citation type="submission" date="2016-04" db="UniProtKB">
        <authorList>
            <consortium name="WormBaseParasite"/>
        </authorList>
    </citation>
    <scope>IDENTIFICATION</scope>
</reference>
<dbReference type="InterPro" id="IPR043502">
    <property type="entry name" value="DNA/RNA_pol_sf"/>
</dbReference>
<dbReference type="WBParaSite" id="TCLT_0000195001-mRNA-1">
    <property type="protein sequence ID" value="TCLT_0000195001-mRNA-1"/>
    <property type="gene ID" value="TCLT_0000195001"/>
</dbReference>
<evidence type="ECO:0000256" key="3">
    <source>
        <dbReference type="ARBA" id="ARBA00022695"/>
    </source>
</evidence>
<gene>
    <name evidence="7" type="ORF">TCLT_LOCUS1951</name>
</gene>
<evidence type="ECO:0000256" key="2">
    <source>
        <dbReference type="ARBA" id="ARBA00022679"/>
    </source>
</evidence>
<evidence type="ECO:0000256" key="1">
    <source>
        <dbReference type="ARBA" id="ARBA00012417"/>
    </source>
</evidence>
<dbReference type="OMA" id="HCICIQT"/>
<evidence type="ECO:0000256" key="4">
    <source>
        <dbReference type="ARBA" id="ARBA00022932"/>
    </source>
</evidence>
<name>A0A158RB48_THECL</name>
<evidence type="ECO:0000256" key="5">
    <source>
        <dbReference type="ARBA" id="ARBA00049244"/>
    </source>
</evidence>
<dbReference type="AlphaFoldDB" id="A0A158RB48"/>
<dbReference type="Proteomes" id="UP000276776">
    <property type="component" value="Unassembled WGS sequence"/>
</dbReference>
<sequence length="928" mass="104065">MPSEKALKVVDKPFSAMVPPVNKNISAETKQTVDDTSFESSEIWTAMRDCVGKRVTEMTKVEKMLCTEPLQVADIAVMQSGKNEKVSLIDDQNLVVKENNDSIASQYHSDENINKLCTNLSYTSISDDTLLRLGCSLDYVYNEQTGEVVDNSEVIGSANIIPENDQNFEINGWEKIRDELEQEKEELLKCDESLAKHVITSTCSNDEVGVSEIRSSTIKTEENYTDSKAIKSPNIRCIVQQTKILESIEEEEGNTTTTFNKSKDLFDSTLSGSQLFSDKSQSSVCLQNTLEEYPCSSSESPGFRSPLHKILKPGSPLITVNNEIVLDKNINKKSTGDEKENGEFEIINVCESEALWKQFEVQRKSWNQIGLAIAVDSKDVVGVALCALFNKCFYIDLTQNFESAIGIGRRLEALYVILKSNQQKCLYDFQSFARVLRYLSLAESQNLQFNHCICIQTLSYMAHYRMDNDEYPLSFQDLVMQLSSPERAVILQSSTPRINAVVSAFVCLHMYDDLMSAAVRLSSIESVELELQSAMLFAEMESVGLLFDKHKAENMKTEIKQKLTEIETKAYHIAGIPFNFNSAAEISKILFVRLGIPPPNESTSRHYSTGKSVLKPLARHYPIANLILKWRQINIALTTSLPKLLKSCSSVGRIHPQFVIHCSTGRVLTAHPNVQNVQKNEIISGYSIRSLFIAPNGRILISSDYCQLELRILAHLSADPKLISIFSIAGDFFEIMAERWNADQAVDVNRDKVKQLCYGIIYGMGASSLSKELGISRQQAQIMIISFFQQFPKVRIWMDKMLAACRSDGFVSTMLGRRRFLPHITSVLQTEKAQAERQVINTCIQGSAAELFKIALLKLQKNLRGTNSFIIMQLHDEILVEADEDSLPSVANIVEHSMTSVITGFRVPLAVKISAGGNWGKLQKYARN</sequence>
<evidence type="ECO:0000313" key="8">
    <source>
        <dbReference type="Proteomes" id="UP000276776"/>
    </source>
</evidence>
<dbReference type="OrthoDB" id="5863849at2759"/>
<evidence type="ECO:0000313" key="9">
    <source>
        <dbReference type="WBParaSite" id="TCLT_0000195001-mRNA-1"/>
    </source>
</evidence>
<reference evidence="7 8" key="2">
    <citation type="submission" date="2018-11" db="EMBL/GenBank/DDBJ databases">
        <authorList>
            <consortium name="Pathogen Informatics"/>
        </authorList>
    </citation>
    <scope>NUCLEOTIDE SEQUENCE [LARGE SCALE GENOMIC DNA]</scope>
</reference>
<dbReference type="PROSITE" id="PS00447">
    <property type="entry name" value="DNA_POLYMERASE_A"/>
    <property type="match status" value="1"/>
</dbReference>
<dbReference type="GO" id="GO:0003677">
    <property type="term" value="F:DNA binding"/>
    <property type="evidence" value="ECO:0007669"/>
    <property type="project" value="InterPro"/>
</dbReference>
<comment type="catalytic activity">
    <reaction evidence="5">
        <text>DNA(n) + a 2'-deoxyribonucleoside 5'-triphosphate = DNA(n+1) + diphosphate</text>
        <dbReference type="Rhea" id="RHEA:22508"/>
        <dbReference type="Rhea" id="RHEA-COMP:17339"/>
        <dbReference type="Rhea" id="RHEA-COMP:17340"/>
        <dbReference type="ChEBI" id="CHEBI:33019"/>
        <dbReference type="ChEBI" id="CHEBI:61560"/>
        <dbReference type="ChEBI" id="CHEBI:173112"/>
        <dbReference type="EC" id="2.7.7.7"/>
    </reaction>
</comment>
<organism evidence="9">
    <name type="scientific">Thelazia callipaeda</name>
    <name type="common">Oriental eyeworm</name>
    <name type="synonym">Parasitic nematode</name>
    <dbReference type="NCBI Taxonomy" id="103827"/>
    <lineage>
        <taxon>Eukaryota</taxon>
        <taxon>Metazoa</taxon>
        <taxon>Ecdysozoa</taxon>
        <taxon>Nematoda</taxon>
        <taxon>Chromadorea</taxon>
        <taxon>Rhabditida</taxon>
        <taxon>Spirurina</taxon>
        <taxon>Spiruromorpha</taxon>
        <taxon>Thelazioidea</taxon>
        <taxon>Thelaziidae</taxon>
        <taxon>Thelazia</taxon>
    </lineage>
</organism>
<dbReference type="InterPro" id="IPR002298">
    <property type="entry name" value="DNA_polymerase_A"/>
</dbReference>
<keyword evidence="8" id="KW-1185">Reference proteome</keyword>
<keyword evidence="4" id="KW-0239">DNA-directed DNA polymerase</keyword>
<dbReference type="FunFam" id="1.10.150.20:FF:000070">
    <property type="entry name" value="DNA polymerase I, putative"/>
    <property type="match status" value="1"/>
</dbReference>